<dbReference type="InterPro" id="IPR052365">
    <property type="entry name" value="THEM4/THEM5_acyl-CoA_thioest"/>
</dbReference>
<dbReference type="PANTHER" id="PTHR12418:SF19">
    <property type="entry name" value="ACYL-COENZYME A THIOESTERASE THEM4"/>
    <property type="match status" value="1"/>
</dbReference>
<dbReference type="SUPFAM" id="SSF54637">
    <property type="entry name" value="Thioesterase/thiol ester dehydrase-isomerase"/>
    <property type="match status" value="1"/>
</dbReference>
<dbReference type="GO" id="GO:0016787">
    <property type="term" value="F:hydrolase activity"/>
    <property type="evidence" value="ECO:0007669"/>
    <property type="project" value="UniProtKB-KW"/>
</dbReference>
<evidence type="ECO:0000256" key="2">
    <source>
        <dbReference type="ARBA" id="ARBA00022801"/>
    </source>
</evidence>
<dbReference type="Gene3D" id="3.10.129.10">
    <property type="entry name" value="Hotdog Thioesterase"/>
    <property type="match status" value="1"/>
</dbReference>
<name>A0A1Q9G6Q5_9GAMM</name>
<evidence type="ECO:0000313" key="6">
    <source>
        <dbReference type="Proteomes" id="UP000186905"/>
    </source>
</evidence>
<keyword evidence="1" id="KW-0963">Cytoplasm</keyword>
<dbReference type="STRING" id="1903952.BIT28_10670"/>
<keyword evidence="4" id="KW-0443">Lipid metabolism</keyword>
<proteinExistence type="predicted"/>
<dbReference type="InterPro" id="IPR029069">
    <property type="entry name" value="HotDog_dom_sf"/>
</dbReference>
<evidence type="ECO:0000313" key="5">
    <source>
        <dbReference type="EMBL" id="OLQ70000.1"/>
    </source>
</evidence>
<dbReference type="GO" id="GO:0006631">
    <property type="term" value="P:fatty acid metabolic process"/>
    <property type="evidence" value="ECO:0007669"/>
    <property type="project" value="UniProtKB-KW"/>
</dbReference>
<gene>
    <name evidence="5" type="ORF">BIT28_10670</name>
</gene>
<dbReference type="Proteomes" id="UP000186905">
    <property type="component" value="Unassembled WGS sequence"/>
</dbReference>
<comment type="caution">
    <text evidence="5">The sequence shown here is derived from an EMBL/GenBank/DDBJ whole genome shotgun (WGS) entry which is preliminary data.</text>
</comment>
<reference evidence="5 6" key="1">
    <citation type="submission" date="2016-09" db="EMBL/GenBank/DDBJ databases">
        <title>Photobacterium proteolyticum sp. nov. a protease producing bacterium isolated from ocean sediments of Laizhou Bay.</title>
        <authorList>
            <person name="Li Y."/>
        </authorList>
    </citation>
    <scope>NUCLEOTIDE SEQUENCE [LARGE SCALE GENOMIC DNA]</scope>
    <source>
        <strain evidence="5 6">13-12</strain>
    </source>
</reference>
<sequence length="160" mass="17689">MASTPEYFQDKLSGNHCFGCGTENDHGLHIKSYWMAENKAACHFVPQSFHTAAPTHFLNGGVIATIIDCHCICTAIAYAYQQQGREIGKGTPLWYATGALSLRYKRPVNINSRILLEATVSGYNEKQAKVDCLLKVDDTVCVEATVEAIAVSEEWMKQNT</sequence>
<keyword evidence="6" id="KW-1185">Reference proteome</keyword>
<keyword evidence="2" id="KW-0378">Hydrolase</keyword>
<dbReference type="OrthoDB" id="9792301at2"/>
<organism evidence="5 6">
    <name type="scientific">Photobacterium proteolyticum</name>
    <dbReference type="NCBI Taxonomy" id="1903952"/>
    <lineage>
        <taxon>Bacteria</taxon>
        <taxon>Pseudomonadati</taxon>
        <taxon>Pseudomonadota</taxon>
        <taxon>Gammaproteobacteria</taxon>
        <taxon>Vibrionales</taxon>
        <taxon>Vibrionaceae</taxon>
        <taxon>Photobacterium</taxon>
    </lineage>
</organism>
<keyword evidence="3" id="KW-0276">Fatty acid metabolism</keyword>
<dbReference type="AlphaFoldDB" id="A0A1Q9G6Q5"/>
<protein>
    <submittedName>
        <fullName evidence="5">Thioesterase</fullName>
    </submittedName>
</protein>
<dbReference type="PANTHER" id="PTHR12418">
    <property type="entry name" value="ACYL-COENZYME A THIOESTERASE THEM4"/>
    <property type="match status" value="1"/>
</dbReference>
<evidence type="ECO:0000256" key="4">
    <source>
        <dbReference type="ARBA" id="ARBA00023098"/>
    </source>
</evidence>
<dbReference type="RefSeq" id="WP_075768000.1">
    <property type="nucleotide sequence ID" value="NZ_MJIL01000099.1"/>
</dbReference>
<evidence type="ECO:0000256" key="3">
    <source>
        <dbReference type="ARBA" id="ARBA00022832"/>
    </source>
</evidence>
<evidence type="ECO:0000256" key="1">
    <source>
        <dbReference type="ARBA" id="ARBA00022490"/>
    </source>
</evidence>
<dbReference type="CDD" id="cd03440">
    <property type="entry name" value="hot_dog"/>
    <property type="match status" value="1"/>
</dbReference>
<accession>A0A1Q9G6Q5</accession>
<dbReference type="EMBL" id="MJIL01000099">
    <property type="protein sequence ID" value="OLQ70000.1"/>
    <property type="molecule type" value="Genomic_DNA"/>
</dbReference>